<organism evidence="2 3">
    <name type="scientific">Trichonephila inaurata madagascariensis</name>
    <dbReference type="NCBI Taxonomy" id="2747483"/>
    <lineage>
        <taxon>Eukaryota</taxon>
        <taxon>Metazoa</taxon>
        <taxon>Ecdysozoa</taxon>
        <taxon>Arthropoda</taxon>
        <taxon>Chelicerata</taxon>
        <taxon>Arachnida</taxon>
        <taxon>Araneae</taxon>
        <taxon>Araneomorphae</taxon>
        <taxon>Entelegynae</taxon>
        <taxon>Araneoidea</taxon>
        <taxon>Nephilidae</taxon>
        <taxon>Trichonephila</taxon>
        <taxon>Trichonephila inaurata</taxon>
    </lineage>
</organism>
<comment type="caution">
    <text evidence="2">The sequence shown here is derived from an EMBL/GenBank/DDBJ whole genome shotgun (WGS) entry which is preliminary data.</text>
</comment>
<evidence type="ECO:0000256" key="1">
    <source>
        <dbReference type="SAM" id="MobiDB-lite"/>
    </source>
</evidence>
<evidence type="ECO:0000313" key="2">
    <source>
        <dbReference type="EMBL" id="GFY39766.1"/>
    </source>
</evidence>
<feature type="region of interest" description="Disordered" evidence="1">
    <location>
        <begin position="67"/>
        <end position="88"/>
    </location>
</feature>
<gene>
    <name evidence="2" type="ORF">TNIN_329121</name>
</gene>
<sequence length="88" mass="9963">MRLNLFLCSRSISASARVENIAAVRNHKVHVTIESMCQSLLRQQSPFIEQGINTAYPRRGLLTVGDPRWRPEHTAPEPSLLPYGGHER</sequence>
<evidence type="ECO:0000313" key="3">
    <source>
        <dbReference type="Proteomes" id="UP000886998"/>
    </source>
</evidence>
<dbReference type="AlphaFoldDB" id="A0A8X7BPH1"/>
<dbReference type="EMBL" id="BMAV01001528">
    <property type="protein sequence ID" value="GFY39766.1"/>
    <property type="molecule type" value="Genomic_DNA"/>
</dbReference>
<accession>A0A8X7BPH1</accession>
<reference evidence="2" key="1">
    <citation type="submission" date="2020-08" db="EMBL/GenBank/DDBJ databases">
        <title>Multicomponent nature underlies the extraordinary mechanical properties of spider dragline silk.</title>
        <authorList>
            <person name="Kono N."/>
            <person name="Nakamura H."/>
            <person name="Mori M."/>
            <person name="Yoshida Y."/>
            <person name="Ohtoshi R."/>
            <person name="Malay A.D."/>
            <person name="Moran D.A.P."/>
            <person name="Tomita M."/>
            <person name="Numata K."/>
            <person name="Arakawa K."/>
        </authorList>
    </citation>
    <scope>NUCLEOTIDE SEQUENCE</scope>
</reference>
<proteinExistence type="predicted"/>
<name>A0A8X7BPH1_9ARAC</name>
<dbReference type="Proteomes" id="UP000886998">
    <property type="component" value="Unassembled WGS sequence"/>
</dbReference>
<protein>
    <submittedName>
        <fullName evidence="2">Uncharacterized protein</fullName>
    </submittedName>
</protein>
<keyword evidence="3" id="KW-1185">Reference proteome</keyword>